<dbReference type="InParanoid" id="A0A151GSQ4"/>
<dbReference type="GO" id="GO:0071013">
    <property type="term" value="C:catalytic step 2 spliceosome"/>
    <property type="evidence" value="ECO:0007669"/>
    <property type="project" value="TreeGrafter"/>
</dbReference>
<feature type="region of interest" description="Disordered" evidence="5">
    <location>
        <begin position="1072"/>
        <end position="1093"/>
    </location>
</feature>
<dbReference type="GeneID" id="63713913"/>
<evidence type="ECO:0000313" key="9">
    <source>
        <dbReference type="Proteomes" id="UP000076580"/>
    </source>
</evidence>
<feature type="region of interest" description="Disordered" evidence="5">
    <location>
        <begin position="1"/>
        <end position="111"/>
    </location>
</feature>
<evidence type="ECO:0000256" key="4">
    <source>
        <dbReference type="ARBA" id="ARBA00023242"/>
    </source>
</evidence>
<dbReference type="InterPro" id="IPR000909">
    <property type="entry name" value="PLipase_C_PInositol-sp_X_dom"/>
</dbReference>
<dbReference type="InterPro" id="IPR001192">
    <property type="entry name" value="PI-PLC_fam"/>
</dbReference>
<dbReference type="EMBL" id="LAYC01000001">
    <property type="protein sequence ID" value="KYK60135.1"/>
    <property type="molecule type" value="Genomic_DNA"/>
</dbReference>
<feature type="compositionally biased region" description="Basic and acidic residues" evidence="5">
    <location>
        <begin position="1072"/>
        <end position="1088"/>
    </location>
</feature>
<dbReference type="InterPro" id="IPR056584">
    <property type="entry name" value="EF-hand_15"/>
</dbReference>
<feature type="region of interest" description="Disordered" evidence="5">
    <location>
        <begin position="160"/>
        <end position="261"/>
    </location>
</feature>
<feature type="compositionally biased region" description="Polar residues" evidence="5">
    <location>
        <begin position="95"/>
        <end position="105"/>
    </location>
</feature>
<evidence type="ECO:0000259" key="7">
    <source>
        <dbReference type="PROSITE" id="PS50008"/>
    </source>
</evidence>
<dbReference type="InterPro" id="IPR013633">
    <property type="entry name" value="NRDE-2"/>
</dbReference>
<organism evidence="8 9">
    <name type="scientific">Drechmeria coniospora</name>
    <name type="common">Nematophagous fungus</name>
    <name type="synonym">Meria coniospora</name>
    <dbReference type="NCBI Taxonomy" id="98403"/>
    <lineage>
        <taxon>Eukaryota</taxon>
        <taxon>Fungi</taxon>
        <taxon>Dikarya</taxon>
        <taxon>Ascomycota</taxon>
        <taxon>Pezizomycotina</taxon>
        <taxon>Sordariomycetes</taxon>
        <taxon>Hypocreomycetidae</taxon>
        <taxon>Hypocreales</taxon>
        <taxon>Ophiocordycipitaceae</taxon>
        <taxon>Drechmeria</taxon>
    </lineage>
</organism>
<reference evidence="8 9" key="1">
    <citation type="journal article" date="2016" name="Sci. Rep.">
        <title>Insights into Adaptations to a Near-Obligate Nematode Endoparasitic Lifestyle from the Finished Genome of Drechmeria coniospora.</title>
        <authorList>
            <person name="Zhang L."/>
            <person name="Zhou Z."/>
            <person name="Guo Q."/>
            <person name="Fokkens L."/>
            <person name="Miskei M."/>
            <person name="Pocsi I."/>
            <person name="Zhang W."/>
            <person name="Chen M."/>
            <person name="Wang L."/>
            <person name="Sun Y."/>
            <person name="Donzelli B.G."/>
            <person name="Gibson D.M."/>
            <person name="Nelson D.R."/>
            <person name="Luo J.G."/>
            <person name="Rep M."/>
            <person name="Liu H."/>
            <person name="Yang S."/>
            <person name="Wang J."/>
            <person name="Krasnoff S.B."/>
            <person name="Xu Y."/>
            <person name="Molnar I."/>
            <person name="Lin M."/>
        </authorList>
    </citation>
    <scope>NUCLEOTIDE SEQUENCE [LARGE SCALE GENOMIC DNA]</scope>
    <source>
        <strain evidence="8 9">ARSEF 6962</strain>
    </source>
</reference>
<feature type="compositionally biased region" description="Acidic residues" evidence="5">
    <location>
        <begin position="246"/>
        <end position="261"/>
    </location>
</feature>
<dbReference type="InterPro" id="IPR011990">
    <property type="entry name" value="TPR-like_helical_dom_sf"/>
</dbReference>
<dbReference type="GO" id="GO:0035556">
    <property type="term" value="P:intracellular signal transduction"/>
    <property type="evidence" value="ECO:0007669"/>
    <property type="project" value="InterPro"/>
</dbReference>
<keyword evidence="3" id="KW-0807">Transducer</keyword>
<dbReference type="Pfam" id="PF23617">
    <property type="entry name" value="EF-hand_15"/>
    <property type="match status" value="1"/>
</dbReference>
<keyword evidence="4" id="KW-0539">Nucleus</keyword>
<evidence type="ECO:0000259" key="6">
    <source>
        <dbReference type="PROSITE" id="PS50004"/>
    </source>
</evidence>
<dbReference type="STRING" id="98403.A0A151GSQ4"/>
<dbReference type="PANTHER" id="PTHR13471">
    <property type="entry name" value="TETRATRICOPEPTIDE-LIKE HELICAL"/>
    <property type="match status" value="1"/>
</dbReference>
<sequence>MTATDDERKITVPKFSSFKSGVTPSSSVKKEDILERNESKAKARNSRSSKHRRRDHQPRHREDDAHQDRHQRDRSRQSSRTQEAPDSRQKFSDGLPTSNVSTSSVPGLYVLDTKGDPLVQKYGLDRHKIPKFYRFGRGKVLGTDARMVIHHDGPMDTFTLVFPGDGPSGSRDKDGLRSKSWQKRRSVKMRASKRVLEDPGEYIPLESQKRRKVDQEASDSSGEDDKPSWKTIDIKPKRGRSAVQSDVEDDDSDEDIYETNEDNPMKWKSMQLNKRVKEVPSDIDAWLELVDHQDDLIRAGETIDERATDNAAHSFGEIKVHMLQSALSHTTLGPDRQRVLVRLMGEGVKIWDHKMASKKWSECAEEETHCFSLWKTHLNFIMSSIVKVDFDGVQNMLLDRLRAVRSRSGLQALDDVEEAIYIFLRATRFLHDAGYKERSVAAWQALLELSLLRHPDQELGHEKAMQSFGDFWESEVPRLGDENSQGWKRFVESGGKGEPLEPAKDEPVQNPMSRDAFMAWGVVERSWSRKAGMPARTLDEGMEDDPFRVVTFPDIEPWLFVIPDDKLPDATPQLVDAFLLFCGMPSAFSSKIYTDTANDDTFLTGANTSIQLQPAWEAAQDGSEEWQRKDPVFSSGNCRALISPNLLFSGTSWFQYLSVVHRELGVDIAFLQRMLKQLVLTANMATLGLYYLGVCYAREPTAIKKPAKALLQKFSTDAELYSSYALAELANENTEVAKRVLLSAAESPSIRHVPTASLLFQTWSWTEFSSGNRGAAANRLCACVDDSLLKPILDDGDVSPSVILKAQRAFSSSVERFLYEENLNAASVNMQCLVLLSYLTSRGGTEPSSASQGNITAAMAVIETMTSKFPALRHERGAALESLLQFSAMLLYHHALKGPFRRAYLRDQLARFVDAFPRNTIFLTLFEWADTSIRVVDETRHLLYDKVLVKARDSVGGRVFAVEHELTRGNINSTKAAFEHAVSSDVCRSSVALWIAYLRFCHSQQQLRPKAKDVFYRALRCCPWSKEVMMEAFVTLVDEMQSGDLRSVYSTMIDKGVRIHVDMEDFVSKWHEERRGGGREERQGERRSNSIRQAGGGVDDFHHAVKAPGQCVLQYVQRIFESHAGPEKEWTKSQAQRFVHVVQNNDDKTPSAIRLLDLPSVDFNQFLQYMTSQDSNVGIPWKKSDLSWPLASYYISSSHNTYLSGNQLSSDSTTAAYTNVLLRGCRCVEVDVWDGNDSDSESSASSAGGDETKEMPKPKRQGTFNRLRKKLPGSLVAKFDKTSLGKKTEEKDGRKPEGKEVPKDGATAARSGTEEAAEESEEPQVSSLEPRVLHGYTLTKEVPFRDVCNAIRESAFTVSDLPLIISLEVHCNPQQQAVMVDIMKESWRGLLVTDTEPQTETPPTSLPSPDDLRGKILVKVKYAPPGAAAQETESGEDDRMSAEPGKTPKKPSKIIQELSRLGVYARAVTFKTWTQPEAAWPTHIFSLSENKFLDHHAKHGMELFNHNKSYLMRAYPSGLRISSSNLNPPVFWGGGYRPDIKSKPAQTGSTQRKSLTLAITFLAGQSIPLPADSSSAKRFNPYVKTEIHVDASHLSPLNDGHVHESEYKVRTRVHRGCDVDFAAERVSFDEIKGLVEELTFVRFTVRDDEFGRDDLAAWACIRLDRLGQGYRFIHLMDSKGTLTEGVVLVKVEKSLR</sequence>
<dbReference type="SMART" id="SM00239">
    <property type="entry name" value="C2"/>
    <property type="match status" value="1"/>
</dbReference>
<feature type="compositionally biased region" description="Basic residues" evidence="5">
    <location>
        <begin position="180"/>
        <end position="193"/>
    </location>
</feature>
<feature type="region of interest" description="Disordered" evidence="5">
    <location>
        <begin position="1236"/>
        <end position="1267"/>
    </location>
</feature>
<feature type="region of interest" description="Disordered" evidence="5">
    <location>
        <begin position="1281"/>
        <end position="1329"/>
    </location>
</feature>
<dbReference type="Gene3D" id="1.25.40.10">
    <property type="entry name" value="Tetratricopeptide repeat domain"/>
    <property type="match status" value="1"/>
</dbReference>
<dbReference type="Pfam" id="PF08424">
    <property type="entry name" value="NRDE-2"/>
    <property type="match status" value="1"/>
</dbReference>
<accession>A0A151GSQ4</accession>
<dbReference type="SUPFAM" id="SSF51695">
    <property type="entry name" value="PLC-like phosphodiesterases"/>
    <property type="match status" value="1"/>
</dbReference>
<dbReference type="SUPFAM" id="SSF49562">
    <property type="entry name" value="C2 domain (Calcium/lipid-binding domain, CaLB)"/>
    <property type="match status" value="1"/>
</dbReference>
<dbReference type="PROSITE" id="PS50004">
    <property type="entry name" value="C2"/>
    <property type="match status" value="1"/>
</dbReference>
<feature type="domain" description="PI-PLC Y-box" evidence="7">
    <location>
        <begin position="1458"/>
        <end position="1535"/>
    </location>
</feature>
<evidence type="ECO:0000256" key="5">
    <source>
        <dbReference type="SAM" id="MobiDB-lite"/>
    </source>
</evidence>
<feature type="compositionally biased region" description="Basic and acidic residues" evidence="5">
    <location>
        <begin position="28"/>
        <end position="41"/>
    </location>
</feature>
<evidence type="ECO:0000256" key="2">
    <source>
        <dbReference type="ARBA" id="ARBA00009265"/>
    </source>
</evidence>
<proteinExistence type="inferred from homology"/>
<keyword evidence="9" id="KW-1185">Reference proteome</keyword>
<feature type="compositionally biased region" description="Basic and acidic residues" evidence="5">
    <location>
        <begin position="60"/>
        <end position="76"/>
    </location>
</feature>
<dbReference type="GO" id="GO:1902369">
    <property type="term" value="P:negative regulation of RNA catabolic process"/>
    <property type="evidence" value="ECO:0007669"/>
    <property type="project" value="TreeGrafter"/>
</dbReference>
<dbReference type="GO" id="GO:0004435">
    <property type="term" value="F:phosphatidylinositol-4,5-bisphosphate phospholipase C activity"/>
    <property type="evidence" value="ECO:0007669"/>
    <property type="project" value="InterPro"/>
</dbReference>
<protein>
    <submittedName>
        <fullName evidence="8">DUF1740-domain-containing protein</fullName>
    </submittedName>
</protein>
<dbReference type="Pfam" id="PF00388">
    <property type="entry name" value="PI-PLC-X"/>
    <property type="match status" value="1"/>
</dbReference>
<feature type="compositionally biased region" description="Basic and acidic residues" evidence="5">
    <location>
        <begin position="223"/>
        <end position="236"/>
    </location>
</feature>
<dbReference type="SMART" id="SM00148">
    <property type="entry name" value="PLCXc"/>
    <property type="match status" value="1"/>
</dbReference>
<dbReference type="InterPro" id="IPR035892">
    <property type="entry name" value="C2_domain_sf"/>
</dbReference>
<name>A0A151GSQ4_DRECN</name>
<feature type="compositionally biased region" description="Polar residues" evidence="5">
    <location>
        <begin position="17"/>
        <end position="27"/>
    </location>
</feature>
<comment type="caution">
    <text evidence="8">The sequence shown here is derived from an EMBL/GenBank/DDBJ whole genome shotgun (WGS) entry which is preliminary data.</text>
</comment>
<comment type="subcellular location">
    <subcellularLocation>
        <location evidence="1">Nucleus</location>
    </subcellularLocation>
</comment>
<feature type="compositionally biased region" description="Basic residues" evidence="5">
    <location>
        <begin position="42"/>
        <end position="59"/>
    </location>
</feature>
<gene>
    <name evidence="8" type="ORF">DCS_01270</name>
</gene>
<dbReference type="Pfam" id="PF00387">
    <property type="entry name" value="PI-PLC-Y"/>
    <property type="match status" value="1"/>
</dbReference>
<dbReference type="GO" id="GO:0031048">
    <property type="term" value="P:regulatory ncRNA-mediated heterochromatin formation"/>
    <property type="evidence" value="ECO:0007669"/>
    <property type="project" value="TreeGrafter"/>
</dbReference>
<feature type="region of interest" description="Disordered" evidence="5">
    <location>
        <begin position="1426"/>
        <end position="1451"/>
    </location>
</feature>
<dbReference type="PRINTS" id="PR00390">
    <property type="entry name" value="PHPHLIPASEC"/>
</dbReference>
<feature type="domain" description="C2" evidence="6">
    <location>
        <begin position="1538"/>
        <end position="1677"/>
    </location>
</feature>
<dbReference type="Gene3D" id="2.60.40.150">
    <property type="entry name" value="C2 domain"/>
    <property type="match status" value="1"/>
</dbReference>
<dbReference type="InterPro" id="IPR017946">
    <property type="entry name" value="PLC-like_Pdiesterase_TIM-brl"/>
</dbReference>
<feature type="compositionally biased region" description="Basic and acidic residues" evidence="5">
    <location>
        <begin position="1"/>
        <end position="10"/>
    </location>
</feature>
<evidence type="ECO:0000256" key="1">
    <source>
        <dbReference type="ARBA" id="ARBA00004123"/>
    </source>
</evidence>
<evidence type="ECO:0000313" key="8">
    <source>
        <dbReference type="EMBL" id="KYK60135.1"/>
    </source>
</evidence>
<dbReference type="Gene3D" id="3.20.20.190">
    <property type="entry name" value="Phosphatidylinositol (PI) phosphodiesterase"/>
    <property type="match status" value="2"/>
</dbReference>
<dbReference type="CDD" id="cd00275">
    <property type="entry name" value="C2_PLC_like"/>
    <property type="match status" value="1"/>
</dbReference>
<dbReference type="GO" id="GO:0006629">
    <property type="term" value="P:lipid metabolic process"/>
    <property type="evidence" value="ECO:0007669"/>
    <property type="project" value="InterPro"/>
</dbReference>
<dbReference type="RefSeq" id="XP_040659487.1">
    <property type="nucleotide sequence ID" value="XM_040798604.1"/>
</dbReference>
<dbReference type="PROSITE" id="PS50007">
    <property type="entry name" value="PIPLC_X_DOMAIN"/>
    <property type="match status" value="1"/>
</dbReference>
<dbReference type="Proteomes" id="UP000076580">
    <property type="component" value="Chromosome 01"/>
</dbReference>
<dbReference type="InterPro" id="IPR001711">
    <property type="entry name" value="PLipase_C_Pinositol-sp_Y"/>
</dbReference>
<dbReference type="PROSITE" id="PS50008">
    <property type="entry name" value="PIPLC_Y_DOMAIN"/>
    <property type="match status" value="1"/>
</dbReference>
<dbReference type="SMART" id="SM00149">
    <property type="entry name" value="PLCYc"/>
    <property type="match status" value="1"/>
</dbReference>
<feature type="compositionally biased region" description="Basic and acidic residues" evidence="5">
    <location>
        <begin position="1281"/>
        <end position="1303"/>
    </location>
</feature>
<dbReference type="InterPro" id="IPR000008">
    <property type="entry name" value="C2_dom"/>
</dbReference>
<dbReference type="PANTHER" id="PTHR13471:SF0">
    <property type="entry name" value="NUCLEAR EXOSOME REGULATOR NRDE2"/>
    <property type="match status" value="1"/>
</dbReference>
<evidence type="ECO:0000256" key="3">
    <source>
        <dbReference type="ARBA" id="ARBA00023224"/>
    </source>
</evidence>
<comment type="similarity">
    <text evidence="2">Belongs to the NRDE2 family.</text>
</comment>